<feature type="transmembrane region" description="Helical" evidence="3">
    <location>
        <begin position="127"/>
        <end position="145"/>
    </location>
</feature>
<sequence length="533" mass="58470">MTMLRREDSAAAAQAQDAEPLTESRRHRFVSWNPFAQRANTPRKPRDWGYGAAITAAFTGIAMVSAMTMYVSYEAQHRYTESIKGDSEDQSIANHLAAASWDVAAAVFALLALATAMRGDSPLRARIGNILCAAASVLMNGARFAPPADASALDWVGHLIVWVGPALLYAGTTDTIVLEIQQRAMQRRGLHVEHPSIWSVLGIIVRGCFGVVLWVGRVVFSPFRTLTLFRSWYLAEVAYAPGRTLEGDKAREALAAAAEAQGVTEEIKRRSAAAVAAAQADYTARANAAEEAAREQVETIRAQERARADEAIRSERQRATTAIDAERGRANAAIADADARVQEMQEAHLQEVQRLQGDYAAVTQEMQDRHAGEVAELREQLERVGADAGAATTELRAAHRAELQRVREQAAAELERRDTHHQQQMAAMQRELDDMARRAASLGEANRALGVELEYMREAAPSKMRLRWLYDDLGRRGDPRYRQRAAVREVAHELLDAAGMSSIGTAVSYLTVYLDELEDQHGPGADHAPVGLS</sequence>
<name>A0A975KTF7_9ACTN</name>
<organism evidence="4 5">
    <name type="scientific">Nocardiopsis changdeensis</name>
    <dbReference type="NCBI Taxonomy" id="2831969"/>
    <lineage>
        <taxon>Bacteria</taxon>
        <taxon>Bacillati</taxon>
        <taxon>Actinomycetota</taxon>
        <taxon>Actinomycetes</taxon>
        <taxon>Streptosporangiales</taxon>
        <taxon>Nocardiopsidaceae</taxon>
        <taxon>Nocardiopsis</taxon>
    </lineage>
</organism>
<geneLocation type="plasmid" evidence="4 5">
    <name>unnamed4</name>
</geneLocation>
<proteinExistence type="predicted"/>
<keyword evidence="3" id="KW-0812">Transmembrane</keyword>
<dbReference type="Proteomes" id="UP000676079">
    <property type="component" value="Plasmid unnamed4"/>
</dbReference>
<feature type="region of interest" description="Disordered" evidence="2">
    <location>
        <begin position="1"/>
        <end position="24"/>
    </location>
</feature>
<evidence type="ECO:0000256" key="2">
    <source>
        <dbReference type="SAM" id="MobiDB-lite"/>
    </source>
</evidence>
<keyword evidence="3" id="KW-0472">Membrane</keyword>
<feature type="transmembrane region" description="Helical" evidence="3">
    <location>
        <begin position="48"/>
        <end position="72"/>
    </location>
</feature>
<keyword evidence="1" id="KW-0175">Coiled coil</keyword>
<accession>A0A975KTF7</accession>
<feature type="transmembrane region" description="Helical" evidence="3">
    <location>
        <begin position="197"/>
        <end position="220"/>
    </location>
</feature>
<keyword evidence="5" id="KW-1185">Reference proteome</keyword>
<evidence type="ECO:0000256" key="3">
    <source>
        <dbReference type="SAM" id="Phobius"/>
    </source>
</evidence>
<evidence type="ECO:0000313" key="4">
    <source>
        <dbReference type="EMBL" id="QUX26473.1"/>
    </source>
</evidence>
<keyword evidence="4" id="KW-0614">Plasmid</keyword>
<dbReference type="EMBL" id="CP074136">
    <property type="protein sequence ID" value="QUX26473.1"/>
    <property type="molecule type" value="Genomic_DNA"/>
</dbReference>
<evidence type="ECO:0000256" key="1">
    <source>
        <dbReference type="SAM" id="Coils"/>
    </source>
</evidence>
<keyword evidence="3" id="KW-1133">Transmembrane helix</keyword>
<evidence type="ECO:0000313" key="5">
    <source>
        <dbReference type="Proteomes" id="UP000676079"/>
    </source>
</evidence>
<feature type="coiled-coil region" evidence="1">
    <location>
        <begin position="396"/>
        <end position="445"/>
    </location>
</feature>
<feature type="transmembrane region" description="Helical" evidence="3">
    <location>
        <begin position="92"/>
        <end position="115"/>
    </location>
</feature>
<dbReference type="RefSeq" id="WP_220566052.1">
    <property type="nucleotide sequence ID" value="NZ_CP074136.1"/>
</dbReference>
<gene>
    <name evidence="4" type="ORF">KGD84_32765</name>
</gene>
<feature type="transmembrane region" description="Helical" evidence="3">
    <location>
        <begin position="157"/>
        <end position="177"/>
    </location>
</feature>
<reference evidence="5" key="1">
    <citation type="submission" date="2021-05" db="EMBL/GenBank/DDBJ databases">
        <title>Direct Submission.</title>
        <authorList>
            <person name="Li K."/>
            <person name="Gao J."/>
        </authorList>
    </citation>
    <scope>NUCLEOTIDE SEQUENCE [LARGE SCALE GENOMIC DNA]</scope>
    <source>
        <strain evidence="5">Mg02</strain>
        <plasmid evidence="5">unnamed4</plasmid>
    </source>
</reference>
<protein>
    <recommendedName>
        <fullName evidence="6">DUF2637 domain-containing protein</fullName>
    </recommendedName>
</protein>
<feature type="coiled-coil region" evidence="1">
    <location>
        <begin position="286"/>
        <end position="347"/>
    </location>
</feature>
<evidence type="ECO:0008006" key="6">
    <source>
        <dbReference type="Google" id="ProtNLM"/>
    </source>
</evidence>